<feature type="domain" description="Calcineurin-like phosphoesterase" evidence="1">
    <location>
        <begin position="1"/>
        <end position="212"/>
    </location>
</feature>
<gene>
    <name evidence="2" type="ORF">M3N55_08475</name>
</gene>
<dbReference type="Gene3D" id="3.60.21.10">
    <property type="match status" value="1"/>
</dbReference>
<dbReference type="Pfam" id="PF00149">
    <property type="entry name" value="Metallophos"/>
    <property type="match status" value="1"/>
</dbReference>
<protein>
    <submittedName>
        <fullName evidence="2">Metallophosphoesterase</fullName>
    </submittedName>
</protein>
<comment type="caution">
    <text evidence="2">The sequence shown here is derived from an EMBL/GenBank/DDBJ whole genome shotgun (WGS) entry which is preliminary data.</text>
</comment>
<sequence>MQVYAIGDIHGQLDLLQGAHDLIARDRAAYGCADAEIIHVGDLVDRGPDSPGVVRYLREGVARGENWQVLMGNHDRLLLNFIRKPDWRDPGLRAGLDYLHPLIGGRATLQNYGVDAAALEDITLARAQATALVPQDDLAFIAARPRMIGTGAHLFVHAGLRPGVPLDRQTEDDILWIRDPFLLDSRDHGPLVVHGHTALPQACHYRNRLNIDSSAAYGGPLSAVVLEGRRVWLLTPQGRVELSPL</sequence>
<dbReference type="Proteomes" id="UP001202550">
    <property type="component" value="Unassembled WGS sequence"/>
</dbReference>
<dbReference type="EMBL" id="JALZWP010000007">
    <property type="protein sequence ID" value="MCL1628764.1"/>
    <property type="molecule type" value="Genomic_DNA"/>
</dbReference>
<dbReference type="PANTHER" id="PTHR42850">
    <property type="entry name" value="METALLOPHOSPHOESTERASE"/>
    <property type="match status" value="1"/>
</dbReference>
<dbReference type="InterPro" id="IPR050126">
    <property type="entry name" value="Ap4A_hydrolase"/>
</dbReference>
<accession>A0ABT0M1N1</accession>
<name>A0ABT0M1N1_9RHOB</name>
<proteinExistence type="predicted"/>
<dbReference type="RefSeq" id="WP_249058097.1">
    <property type="nucleotide sequence ID" value="NZ_JALZWP010000007.1"/>
</dbReference>
<dbReference type="PANTHER" id="PTHR42850:SF4">
    <property type="entry name" value="ZINC-DEPENDENT ENDOPOLYPHOSPHATASE"/>
    <property type="match status" value="1"/>
</dbReference>
<dbReference type="SUPFAM" id="SSF56300">
    <property type="entry name" value="Metallo-dependent phosphatases"/>
    <property type="match status" value="1"/>
</dbReference>
<evidence type="ECO:0000313" key="3">
    <source>
        <dbReference type="Proteomes" id="UP001202550"/>
    </source>
</evidence>
<dbReference type="InterPro" id="IPR029052">
    <property type="entry name" value="Metallo-depent_PP-like"/>
</dbReference>
<organism evidence="2 3">
    <name type="scientific">Roseinatronobacter domitianus</name>
    <dbReference type="NCBI Taxonomy" id="2940293"/>
    <lineage>
        <taxon>Bacteria</taxon>
        <taxon>Pseudomonadati</taxon>
        <taxon>Pseudomonadota</taxon>
        <taxon>Alphaproteobacteria</taxon>
        <taxon>Rhodobacterales</taxon>
        <taxon>Paracoccaceae</taxon>
        <taxon>Roseinatronobacter</taxon>
    </lineage>
</organism>
<reference evidence="2 3" key="1">
    <citation type="submission" date="2022-05" db="EMBL/GenBank/DDBJ databases">
        <title>Seasonal and diel survey of microbial diversity of the Tyrrhenian coast.</title>
        <authorList>
            <person name="Gattoni G."/>
            <person name="Corral P."/>
        </authorList>
    </citation>
    <scope>NUCLEOTIDE SEQUENCE [LARGE SCALE GENOMIC DNA]</scope>
    <source>
        <strain evidence="2 3">V10</strain>
    </source>
</reference>
<evidence type="ECO:0000313" key="2">
    <source>
        <dbReference type="EMBL" id="MCL1628764.1"/>
    </source>
</evidence>
<keyword evidence="3" id="KW-1185">Reference proteome</keyword>
<evidence type="ECO:0000259" key="1">
    <source>
        <dbReference type="Pfam" id="PF00149"/>
    </source>
</evidence>
<dbReference type="InterPro" id="IPR004843">
    <property type="entry name" value="Calcineurin-like_PHP"/>
</dbReference>